<evidence type="ECO:0000259" key="1">
    <source>
        <dbReference type="PROSITE" id="PS51968"/>
    </source>
</evidence>
<dbReference type="EMBL" id="JAIXMP010000003">
    <property type="protein sequence ID" value="KAI9275550.1"/>
    <property type="molecule type" value="Genomic_DNA"/>
</dbReference>
<comment type="caution">
    <text evidence="2">The sequence shown here is derived from an EMBL/GenBank/DDBJ whole genome shotgun (WGS) entry which is preliminary data.</text>
</comment>
<reference evidence="2" key="2">
    <citation type="submission" date="2023-02" db="EMBL/GenBank/DDBJ databases">
        <authorList>
            <consortium name="DOE Joint Genome Institute"/>
            <person name="Mondo S.J."/>
            <person name="Chang Y."/>
            <person name="Wang Y."/>
            <person name="Ahrendt S."/>
            <person name="Andreopoulos W."/>
            <person name="Barry K."/>
            <person name="Beard J."/>
            <person name="Benny G.L."/>
            <person name="Blankenship S."/>
            <person name="Bonito G."/>
            <person name="Cuomo C."/>
            <person name="Desiro A."/>
            <person name="Gervers K.A."/>
            <person name="Hundley H."/>
            <person name="Kuo A."/>
            <person name="LaButti K."/>
            <person name="Lang B.F."/>
            <person name="Lipzen A."/>
            <person name="O'Donnell K."/>
            <person name="Pangilinan J."/>
            <person name="Reynolds N."/>
            <person name="Sandor L."/>
            <person name="Smith M.W."/>
            <person name="Tsang A."/>
            <person name="Grigoriev I.V."/>
            <person name="Stajich J.E."/>
            <person name="Spatafora J.W."/>
        </authorList>
    </citation>
    <scope>NUCLEOTIDE SEQUENCE</scope>
    <source>
        <strain evidence="2">RSA 2281</strain>
    </source>
</reference>
<gene>
    <name evidence="2" type="ORF">BDA99DRAFT_430999</name>
</gene>
<dbReference type="InterPro" id="IPR007604">
    <property type="entry name" value="CP2"/>
</dbReference>
<reference evidence="2" key="1">
    <citation type="journal article" date="2022" name="IScience">
        <title>Evolution of zygomycete secretomes and the origins of terrestrial fungal ecologies.</title>
        <authorList>
            <person name="Chang Y."/>
            <person name="Wang Y."/>
            <person name="Mondo S."/>
            <person name="Ahrendt S."/>
            <person name="Andreopoulos W."/>
            <person name="Barry K."/>
            <person name="Beard J."/>
            <person name="Benny G.L."/>
            <person name="Blankenship S."/>
            <person name="Bonito G."/>
            <person name="Cuomo C."/>
            <person name="Desiro A."/>
            <person name="Gervers K.A."/>
            <person name="Hundley H."/>
            <person name="Kuo A."/>
            <person name="LaButti K."/>
            <person name="Lang B.F."/>
            <person name="Lipzen A."/>
            <person name="O'Donnell K."/>
            <person name="Pangilinan J."/>
            <person name="Reynolds N."/>
            <person name="Sandor L."/>
            <person name="Smith M.E."/>
            <person name="Tsang A."/>
            <person name="Grigoriev I.V."/>
            <person name="Stajich J.E."/>
            <person name="Spatafora J.W."/>
        </authorList>
    </citation>
    <scope>NUCLEOTIDE SEQUENCE</scope>
    <source>
        <strain evidence="2">RSA 2281</strain>
    </source>
</reference>
<dbReference type="PROSITE" id="PS51968">
    <property type="entry name" value="GRH_CP2_DB"/>
    <property type="match status" value="1"/>
</dbReference>
<feature type="domain" description="Grh/CP2 DB" evidence="1">
    <location>
        <begin position="1"/>
        <end position="93"/>
    </location>
</feature>
<feature type="non-terminal residue" evidence="2">
    <location>
        <position position="1"/>
    </location>
</feature>
<dbReference type="AlphaFoldDB" id="A0AAD5K9T2"/>
<name>A0AAD5K9T2_9FUNG</name>
<accession>A0AAD5K9T2</accession>
<dbReference type="Pfam" id="PF04516">
    <property type="entry name" value="CP2"/>
    <property type="match status" value="1"/>
</dbReference>
<sequence length="93" mass="10575">ASTAATQISEGSPTTYLNRGQSYAIHLQDTYDHDVNITSTFIIMFHEPSHRKVALNYWKFWLGQQKNPPDARAVTLGKYKSSPFLLHPIFPPN</sequence>
<keyword evidence="3" id="KW-1185">Reference proteome</keyword>
<evidence type="ECO:0000313" key="3">
    <source>
        <dbReference type="Proteomes" id="UP001209540"/>
    </source>
</evidence>
<protein>
    <recommendedName>
        <fullName evidence="1">Grh/CP2 DB domain-containing protein</fullName>
    </recommendedName>
</protein>
<evidence type="ECO:0000313" key="2">
    <source>
        <dbReference type="EMBL" id="KAI9275550.1"/>
    </source>
</evidence>
<dbReference type="Proteomes" id="UP001209540">
    <property type="component" value="Unassembled WGS sequence"/>
</dbReference>
<proteinExistence type="predicted"/>
<organism evidence="2 3">
    <name type="scientific">Phascolomyces articulosus</name>
    <dbReference type="NCBI Taxonomy" id="60185"/>
    <lineage>
        <taxon>Eukaryota</taxon>
        <taxon>Fungi</taxon>
        <taxon>Fungi incertae sedis</taxon>
        <taxon>Mucoromycota</taxon>
        <taxon>Mucoromycotina</taxon>
        <taxon>Mucoromycetes</taxon>
        <taxon>Mucorales</taxon>
        <taxon>Lichtheimiaceae</taxon>
        <taxon>Phascolomyces</taxon>
    </lineage>
</organism>